<evidence type="ECO:0000259" key="1">
    <source>
        <dbReference type="PROSITE" id="PS50980"/>
    </source>
</evidence>
<dbReference type="PROSITE" id="PS50989">
    <property type="entry name" value="COA_CT_CTER"/>
    <property type="match status" value="1"/>
</dbReference>
<dbReference type="InterPro" id="IPR051047">
    <property type="entry name" value="AccD/PCCB"/>
</dbReference>
<dbReference type="InterPro" id="IPR029045">
    <property type="entry name" value="ClpP/crotonase-like_dom_sf"/>
</dbReference>
<dbReference type="PROSITE" id="PS50980">
    <property type="entry name" value="COA_CT_NTER"/>
    <property type="match status" value="1"/>
</dbReference>
<comment type="caution">
    <text evidence="3">The sequence shown here is derived from an EMBL/GenBank/DDBJ whole genome shotgun (WGS) entry which is preliminary data.</text>
</comment>
<accession>A0ABP2HX63</accession>
<dbReference type="InterPro" id="IPR011763">
    <property type="entry name" value="COA_CT_C"/>
</dbReference>
<dbReference type="SUPFAM" id="SSF52096">
    <property type="entry name" value="ClpP/crotonase"/>
    <property type="match status" value="2"/>
</dbReference>
<name>A0ABP2HX63_9BACT</name>
<dbReference type="GO" id="GO:0016740">
    <property type="term" value="F:transferase activity"/>
    <property type="evidence" value="ECO:0007669"/>
    <property type="project" value="UniProtKB-KW"/>
</dbReference>
<dbReference type="InterPro" id="IPR011762">
    <property type="entry name" value="COA_CT_N"/>
</dbReference>
<keyword evidence="4" id="KW-1185">Reference proteome</keyword>
<feature type="domain" description="CoA carboxyltransferase C-terminal" evidence="2">
    <location>
        <begin position="266"/>
        <end position="501"/>
    </location>
</feature>
<dbReference type="EC" id="6.4.1.3" evidence="3"/>
<keyword evidence="3" id="KW-0436">Ligase</keyword>
<dbReference type="Proteomes" id="UP000006462">
    <property type="component" value="Unassembled WGS sequence"/>
</dbReference>
<keyword evidence="3" id="KW-0808">Transferase</keyword>
<sequence>MAVKTIDELCNVLLDKRAKAAAGGGEKAVAKHKAKGSLTARERIDLLMDEGSFVELDEFVEHRCTNFGMENKKYLGDGVVTGYGTVGGRIVYVFSQDFTVLGGSLGQMHAAKICKVMDLALRNGCPIVGINDSGGARIQEAVDALDGYGGIFYRNTISSGIIPQMSVIVGPTAGGAVYSPALTDYIFMVDKISIMHITGPAVIKTVTGEEISSEELGGAKTHNSRSGNAHFFAASEQECFQQVRDVLSYLPSNNMGDAPRVATSDPVSRAEMALRTMVPTDSNKGYDVHSVIKAVVDDGKFVEVQAMWAKNIVIGYASFDGLPVGIVANQASVMAGCLDIDCSDKASRFIRHCDAFNLPIVTFVDVPGYLPGKAQEWGGIIRHGAKMLYAYSEATVPLITVVMRKAYGGAYIGMCSKALGADSVLAWPQSQIAVMGAAGAANIIFRKEIEAAKDPQAERAELISEYEDAFATPYQAASRGYVDKVILPEETRYEVIQALKAHRTKRQALPRKKHGVMPN</sequence>
<proteinExistence type="predicted"/>
<dbReference type="PANTHER" id="PTHR43842">
    <property type="entry name" value="PROPIONYL-COA CARBOXYLASE BETA CHAIN"/>
    <property type="match status" value="1"/>
</dbReference>
<dbReference type="PANTHER" id="PTHR43842:SF2">
    <property type="entry name" value="PROPIONYL-COA CARBOXYLASE BETA CHAIN, MITOCHONDRIAL"/>
    <property type="match status" value="1"/>
</dbReference>
<protein>
    <submittedName>
        <fullName evidence="3">Carboxyl transferase domain protein</fullName>
        <ecNumber evidence="3">6.4.1.3</ecNumber>
    </submittedName>
</protein>
<dbReference type="RefSeq" id="WP_009164850.1">
    <property type="nucleotide sequence ID" value="NZ_ADFP01000069.1"/>
</dbReference>
<evidence type="ECO:0000259" key="2">
    <source>
        <dbReference type="PROSITE" id="PS50989"/>
    </source>
</evidence>
<dbReference type="InterPro" id="IPR034733">
    <property type="entry name" value="AcCoA_carboxyl_beta"/>
</dbReference>
<gene>
    <name evidence="3" type="ORF">HMPREF7215_0562</name>
</gene>
<dbReference type="EMBL" id="ADFP01000069">
    <property type="protein sequence ID" value="EFB90694.1"/>
    <property type="molecule type" value="Genomic_DNA"/>
</dbReference>
<dbReference type="Gene3D" id="3.90.226.10">
    <property type="entry name" value="2-enoyl-CoA Hydratase, Chain A, domain 1"/>
    <property type="match status" value="2"/>
</dbReference>
<reference evidence="3 4" key="1">
    <citation type="submission" date="2009-12" db="EMBL/GenBank/DDBJ databases">
        <authorList>
            <person name="Shrivastava S."/>
            <person name="Madupu R."/>
            <person name="Durkin A.S."/>
            <person name="Torralba M."/>
            <person name="Methe B."/>
            <person name="Sutton G.G."/>
            <person name="Strausberg R.L."/>
            <person name="Nelson K.E."/>
        </authorList>
    </citation>
    <scope>NUCLEOTIDE SEQUENCE [LARGE SCALE GENOMIC DNA]</scope>
    <source>
        <strain evidence="3 4">W5455</strain>
    </source>
</reference>
<evidence type="ECO:0000313" key="4">
    <source>
        <dbReference type="Proteomes" id="UP000006462"/>
    </source>
</evidence>
<dbReference type="Pfam" id="PF01039">
    <property type="entry name" value="Carboxyl_trans"/>
    <property type="match status" value="1"/>
</dbReference>
<evidence type="ECO:0000313" key="3">
    <source>
        <dbReference type="EMBL" id="EFB90694.1"/>
    </source>
</evidence>
<feature type="domain" description="CoA carboxyltransferase N-terminal" evidence="1">
    <location>
        <begin position="3"/>
        <end position="262"/>
    </location>
</feature>
<organism evidence="3 4">
    <name type="scientific">Pyramidobacter piscolens W5455</name>
    <dbReference type="NCBI Taxonomy" id="352165"/>
    <lineage>
        <taxon>Bacteria</taxon>
        <taxon>Thermotogati</taxon>
        <taxon>Synergistota</taxon>
        <taxon>Synergistia</taxon>
        <taxon>Synergistales</taxon>
        <taxon>Dethiosulfovibrionaceae</taxon>
        <taxon>Pyramidobacter</taxon>
    </lineage>
</organism>
<dbReference type="GO" id="GO:0004658">
    <property type="term" value="F:propionyl-CoA carboxylase activity"/>
    <property type="evidence" value="ECO:0007669"/>
    <property type="project" value="UniProtKB-EC"/>
</dbReference>